<keyword evidence="2" id="KW-0813">Transport</keyword>
<reference evidence="7 9" key="1">
    <citation type="submission" date="2015-02" db="EMBL/GenBank/DDBJ databases">
        <authorList>
            <person name="Chooi Y.-H."/>
        </authorList>
    </citation>
    <scope>NUCLEOTIDE SEQUENCE [LARGE SCALE GENOMIC DNA]</scope>
    <source>
        <strain evidence="7">E3</strain>
    </source>
</reference>
<proteinExistence type="inferred from homology"/>
<evidence type="ECO:0000313" key="8">
    <source>
        <dbReference type="EMBL" id="SPQ99825.1"/>
    </source>
</evidence>
<evidence type="ECO:0000313" key="10">
    <source>
        <dbReference type="Proteomes" id="UP000290189"/>
    </source>
</evidence>
<feature type="region of interest" description="Disordered" evidence="4">
    <location>
        <begin position="408"/>
        <end position="432"/>
    </location>
</feature>
<dbReference type="Proteomes" id="UP000290189">
    <property type="component" value="Unassembled WGS sequence"/>
</dbReference>
<feature type="compositionally biased region" description="Polar residues" evidence="4">
    <location>
        <begin position="408"/>
        <end position="418"/>
    </location>
</feature>
<feature type="region of interest" description="Disordered" evidence="4">
    <location>
        <begin position="1495"/>
        <end position="1525"/>
    </location>
</feature>
<dbReference type="Proteomes" id="UP000039324">
    <property type="component" value="Unassembled WGS sequence"/>
</dbReference>
<organism evidence="7 9">
    <name type="scientific">Plasmodiophora brassicae</name>
    <name type="common">Clubroot disease agent</name>
    <dbReference type="NCBI Taxonomy" id="37360"/>
    <lineage>
        <taxon>Eukaryota</taxon>
        <taxon>Sar</taxon>
        <taxon>Rhizaria</taxon>
        <taxon>Endomyxa</taxon>
        <taxon>Phytomyxea</taxon>
        <taxon>Plasmodiophorida</taxon>
        <taxon>Plasmodiophoridae</taxon>
        <taxon>Plasmodiophora</taxon>
    </lineage>
</organism>
<comment type="similarity">
    <text evidence="1">Belongs to the VPS13 family.</text>
</comment>
<dbReference type="OrthoDB" id="428159at2759"/>
<feature type="domain" description="Vacuolar protein sorting-associated protein 13 VPS13 adaptor binding" evidence="6">
    <location>
        <begin position="1985"/>
        <end position="2139"/>
    </location>
</feature>
<evidence type="ECO:0000256" key="4">
    <source>
        <dbReference type="SAM" id="MobiDB-lite"/>
    </source>
</evidence>
<keyword evidence="9" id="KW-1185">Reference proteome</keyword>
<feature type="domain" description="Vacuolar protein sorting-associated protein 13 VPS13 adaptor binding" evidence="6">
    <location>
        <begin position="1581"/>
        <end position="1813"/>
    </location>
</feature>
<sequence>MFQNLVASQLSSFLGAYIENWRPSQLQASLGVWNGVVDLHDVAIRKDALTFAGLPVRPVSARIGHLQLTIPWTNMTSAAVDVLVEDVDVVLCTDYDISVAESALRKSESMARRALLDKNKLGAKRRRPGFDAGFADRFLMSLLYNFRLDVRGLRLCLQDDVTFGGRSLVTMQVTWGSVVIEPSDEAGAPASISSDDAFAYKRVTVDDLQLQWNQRTVLESAAFTANIRLVKQAELRSGPRPPRVVAAVTCHNMCVHMSKQLAQDLSAISSAFVHFRESKTAVSVPAIRPMFGVSGFARAWWHYAFREVQRPSTFTWRYMRSFRNDFSQYVDLYAKELQLELPDDAGRASTLRDIESRRTVEQILLMRRVAENTLASREAQILDSKRRRRSSMVSWASLLKSFITSSNDAVDGDSGSQSDEAEPSRGDPGGEVRYSVRFELDDIRLLGIQDTATFAELRCLGVACSFRSVDDMLHSEVIITDIGVHDHSGREDRVALIHATKWVFDERRSEESFGAVSLVEPRVAEIRVTSSSSGADINVSVLPIEIVLSSTLFRLLDICRPHVGHADVSSEPSEGASSFEVSPRTMVDVSFTAPRLVLPDSEGAATWVVALDSVSISNVEGNTLHCDLFNLNLLAGDIDNPSPRVLDPPLSLVTINRDDHATQIDIPAINLQLPSILALSFVRAVQSVSNALKIGHDSGAFPGSASGPSSDVSVTVSAVRFTVDDVGLINVSSLSVVDSTERLDIVFGRGSVYTLNRCGFEVGPMNADSTGLRIGLRKWSDIEVYCSSLQVALDAELMQILQDWSLPGSTAPGSSGGLSVSFHAPCTTLSVVDILQAQFTQSKVRYTSEKIDVSLEDASIVDKRSVDPQYSNLLGKRDRSSHLLSLSISPSKIAAKVAPAQWVIVPRFVTDIIGVLPIAPRSTSNQAAAPPLFLDIDIAQSLVLLPRVGTSTGTEHLAIDISSASITCNGIDRGSAVLSSMQIHRASSAAPIDGIVDDMTITVNASIPERLIEVRFSPVSFNVGSRAISLINSVVGSFSLLAPSSDKVEANDQQTTVTVAAEKTDVCIGDGDCLITSLCIVGLQFSFVSSRPEGTRIRLSVSRVSADDWLQLHSGPGNHSDDLLTAVCVEDPDGQSKMDLNVNVPGCQFVSTGADAIRQCVDMFREAIAPEGRAAAVSQRPDTVLRANVNVDDALVTFSASRPSPRNASFRVGLSVAAFIQGSTAGSLDAAQVDITNITAVITRSLPTLSSVSLIIPAQLFVMLDRRDRLMTLHVPLLDTCLHGTDISDLSSLVSAMPSNDAATSSTIVAVKDILDSSKAGFSFAVDEARIQLVRESLTIVNEPVFKATLQQLDVSFSSSNNSIGSSMMCRANIFAETYNQILEHWEPFIEPWPLSVSLSSSKESVTVEVGASSAKVFDCNISDSVVGALQTAFEAALLSTSTADLRCISVDNRTGSPIRVRFGGGKSSVFSLVDPGQVGSLEFAFELGSLRPGEVAGETDRRRPQRVQSGTVTVQLGTPGDNGTDDWAHWAPIESITVDESTVNNTRVHLLSRAEVQDDSASFEGNASLYVTSHVLSTSHLMLRSPMVIRNSTPTDMCIRIESQRGVTQLMVSSDDDCPLPIWMLEERRRHSFCSIRPCGTPRAEFATLFTFPELHALGEFEPRVVQCGPSFAIAIRTWASVRKHAPAFAVVIEPLLSITNNLPFQLLCSIDGRQDTNRKLASGATVHYYEQAQTCAMRHAGSEEWSDPIPVADRDSARGTNSHGHRLRVPEGPEAIRCMTDFTIVGCAIRVSVFARYWIINRSALELIYGVKEAPSDRPTLCPGQAGGLDFPTVQPFGSRRISSPLPVWADRAPWYAFPVPRRAEADTSSNPALGLVVLARPEYAAPHLAWTREVGQTPDDELALAFTPDKEALFGPLLLHLRLFGNGPSWSSGCPLGLPLSAAVHVTLRGSVPHSTLPTTRESIHRMFDLGIWQTQLPSQPLTTAVTIAPRFIVRNETRRDVLLRQVRTVERTSVGPGQHSAVHRYDSRRPAHYLLQLCDFGAVWSGAVAFDSPGHVALRLLNKHAPQQSCIIRVDCALVRATYEIRLIDTMSAPYRIENISFLVIMFSQEGVPSRSTRVLPYHSKEFAWDDPMRRRRIVVSALLDDGDADGSAVYVGTFSVDRLGEYAPVLVHGHDRKLPRARELKVDVVAQGAVRVLRVFDTMLTARPPVPLQQHGLHALTFDLRLRLPAFGVSLVSDSESDGRRRELSYVRVSELNANVYTNVVGIDCRVWTGAIQVDNQTYGAAYPVVLQAHSGATVQFSISLQQSTGLLSFVPNCAITIPPLLSVCVEWSFLALLLASAPFRLLLEAPAVEEPDAAPRALSPVRVITTTTQIVPAEQDVQRLYCHTLSISRFTVRLSTTSTVSVGSGGPLQLMLRAAGASLANIEDAFIVMHAVNNVDVLATPAELKGRLAQQYVLQVMRESYKLVGSADFLGNPFALIANLSAGIADMVRLPAKGLARLSPWGFARGLVLGMLSMLRYLVFGFANASAKIARSFAKGAASLAVFGDPRPSEIGSNVLGAFWGSFVGVFREPWRHGVVRGTLRGATGVILLPLVAGANTWADVAGAIRSIADRRVQPERVRLPRPFEHGTVLRAYDFFPTEVVRFASALDDQAEFVVGFVRNAPHFDVIMTSENIYVVEIGAGGRVLMTLRIRSIFSLTTIVNEERTLHVEMYQGAFGGSSVDLRRPRGATIIDVGSADNARAVLRMFKFVRRRSRRLRKRALRLSGPRID</sequence>
<evidence type="ECO:0000259" key="5">
    <source>
        <dbReference type="Pfam" id="PF12624"/>
    </source>
</evidence>
<evidence type="ECO:0000313" key="9">
    <source>
        <dbReference type="Proteomes" id="UP000039324"/>
    </source>
</evidence>
<evidence type="ECO:0000313" key="7">
    <source>
        <dbReference type="EMBL" id="CEP03864.1"/>
    </source>
</evidence>
<feature type="domain" description="Chorein N-terminal" evidence="5">
    <location>
        <begin position="1"/>
        <end position="215"/>
    </location>
</feature>
<reference evidence="8 10" key="2">
    <citation type="submission" date="2018-03" db="EMBL/GenBank/DDBJ databases">
        <authorList>
            <person name="Fogelqvist J."/>
        </authorList>
    </citation>
    <scope>NUCLEOTIDE SEQUENCE [LARGE SCALE GENOMIC DNA]</scope>
</reference>
<geneLocation type="mitochondrion" evidence="8"/>
<protein>
    <submittedName>
        <fullName evidence="7">Uncharacterized protein</fullName>
    </submittedName>
</protein>
<dbReference type="GO" id="GO:0006869">
    <property type="term" value="P:lipid transport"/>
    <property type="evidence" value="ECO:0007669"/>
    <property type="project" value="UniProtKB-KW"/>
</dbReference>
<evidence type="ECO:0000256" key="1">
    <source>
        <dbReference type="ARBA" id="ARBA00006545"/>
    </source>
</evidence>
<feature type="compositionally biased region" description="Polar residues" evidence="4">
    <location>
        <begin position="1507"/>
        <end position="1517"/>
    </location>
</feature>
<dbReference type="Pfam" id="PF25036">
    <property type="entry name" value="VPS13_VAB"/>
    <property type="match status" value="2"/>
</dbReference>
<evidence type="ECO:0000256" key="3">
    <source>
        <dbReference type="ARBA" id="ARBA00023055"/>
    </source>
</evidence>
<dbReference type="GO" id="GO:0045053">
    <property type="term" value="P:protein retention in Golgi apparatus"/>
    <property type="evidence" value="ECO:0007669"/>
    <property type="project" value="TreeGrafter"/>
</dbReference>
<dbReference type="EMBL" id="CDSF01000155">
    <property type="protein sequence ID" value="CEP03864.1"/>
    <property type="molecule type" value="Genomic_DNA"/>
</dbReference>
<dbReference type="PANTHER" id="PTHR16166">
    <property type="entry name" value="VACUOLAR PROTEIN SORTING-ASSOCIATED PROTEIN VPS13"/>
    <property type="match status" value="1"/>
</dbReference>
<evidence type="ECO:0000256" key="2">
    <source>
        <dbReference type="ARBA" id="ARBA00022448"/>
    </source>
</evidence>
<gene>
    <name evidence="7" type="ORF">PBRA_003471</name>
    <name evidence="8" type="ORF">PLBR_LOCUS7040</name>
</gene>
<keyword evidence="8" id="KW-0496">Mitochondrion</keyword>
<dbReference type="PANTHER" id="PTHR16166:SF93">
    <property type="entry name" value="INTERMEMBRANE LIPID TRANSFER PROTEIN VPS13"/>
    <property type="match status" value="1"/>
</dbReference>
<name>A0A0G4J8Y4_PLABS</name>
<evidence type="ECO:0000259" key="6">
    <source>
        <dbReference type="Pfam" id="PF25036"/>
    </source>
</evidence>
<feature type="compositionally biased region" description="Basic and acidic residues" evidence="4">
    <location>
        <begin position="422"/>
        <end position="432"/>
    </location>
</feature>
<dbReference type="EMBL" id="OVEO01000012">
    <property type="protein sequence ID" value="SPQ99825.1"/>
    <property type="molecule type" value="Genomic_DNA"/>
</dbReference>
<accession>A0A0G4J8Y4</accession>
<dbReference type="InterPro" id="IPR026854">
    <property type="entry name" value="VPS13_N"/>
</dbReference>
<keyword evidence="3" id="KW-0445">Lipid transport</keyword>
<dbReference type="InterPro" id="IPR026847">
    <property type="entry name" value="VPS13"/>
</dbReference>
<dbReference type="InterPro" id="IPR009543">
    <property type="entry name" value="VPS13_VAB"/>
</dbReference>
<dbReference type="GO" id="GO:0006623">
    <property type="term" value="P:protein targeting to vacuole"/>
    <property type="evidence" value="ECO:0007669"/>
    <property type="project" value="TreeGrafter"/>
</dbReference>
<dbReference type="Pfam" id="PF12624">
    <property type="entry name" value="VPS13_N"/>
    <property type="match status" value="1"/>
</dbReference>